<comment type="caution">
    <text evidence="2">The sequence shown here is derived from an EMBL/GenBank/DDBJ whole genome shotgun (WGS) entry which is preliminary data.</text>
</comment>
<organism evidence="2 3">
    <name type="scientific">Brachionus plicatilis</name>
    <name type="common">Marine rotifer</name>
    <name type="synonym">Brachionus muelleri</name>
    <dbReference type="NCBI Taxonomy" id="10195"/>
    <lineage>
        <taxon>Eukaryota</taxon>
        <taxon>Metazoa</taxon>
        <taxon>Spiralia</taxon>
        <taxon>Gnathifera</taxon>
        <taxon>Rotifera</taxon>
        <taxon>Eurotatoria</taxon>
        <taxon>Monogononta</taxon>
        <taxon>Pseudotrocha</taxon>
        <taxon>Ploima</taxon>
        <taxon>Brachionidae</taxon>
        <taxon>Brachionus</taxon>
    </lineage>
</organism>
<feature type="transmembrane region" description="Helical" evidence="1">
    <location>
        <begin position="12"/>
        <end position="30"/>
    </location>
</feature>
<keyword evidence="1" id="KW-0812">Transmembrane</keyword>
<evidence type="ECO:0000313" key="2">
    <source>
        <dbReference type="EMBL" id="RNA13064.1"/>
    </source>
</evidence>
<gene>
    <name evidence="2" type="ORF">BpHYR1_047375</name>
</gene>
<evidence type="ECO:0000313" key="3">
    <source>
        <dbReference type="Proteomes" id="UP000276133"/>
    </source>
</evidence>
<evidence type="ECO:0000256" key="1">
    <source>
        <dbReference type="SAM" id="Phobius"/>
    </source>
</evidence>
<keyword evidence="3" id="KW-1185">Reference proteome</keyword>
<sequence>MDKNINDFYKILLINLYIILIYHTVFELKIKSLKPNKRKRVCAEEVKNLDNSMKRNKIGENQNLEDNIRVSVVKKINN</sequence>
<name>A0A3M7QPR2_BRAPC</name>
<dbReference type="AlphaFoldDB" id="A0A3M7QPR2"/>
<proteinExistence type="predicted"/>
<reference evidence="2 3" key="1">
    <citation type="journal article" date="2018" name="Sci. Rep.">
        <title>Genomic signatures of local adaptation to the degree of environmental predictability in rotifers.</title>
        <authorList>
            <person name="Franch-Gras L."/>
            <person name="Hahn C."/>
            <person name="Garcia-Roger E.M."/>
            <person name="Carmona M.J."/>
            <person name="Serra M."/>
            <person name="Gomez A."/>
        </authorList>
    </citation>
    <scope>NUCLEOTIDE SEQUENCE [LARGE SCALE GENOMIC DNA]</scope>
    <source>
        <strain evidence="2">HYR1</strain>
    </source>
</reference>
<keyword evidence="1" id="KW-0472">Membrane</keyword>
<protein>
    <submittedName>
        <fullName evidence="2">Uncharacterized protein</fullName>
    </submittedName>
</protein>
<keyword evidence="1" id="KW-1133">Transmembrane helix</keyword>
<accession>A0A3M7QPR2</accession>
<dbReference type="Proteomes" id="UP000276133">
    <property type="component" value="Unassembled WGS sequence"/>
</dbReference>
<dbReference type="EMBL" id="REGN01005517">
    <property type="protein sequence ID" value="RNA13064.1"/>
    <property type="molecule type" value="Genomic_DNA"/>
</dbReference>